<keyword evidence="1" id="KW-0732">Signal</keyword>
<gene>
    <name evidence="2" type="ORF">GCM10007860_17710</name>
</gene>
<accession>A0ABQ6BT02</accession>
<dbReference type="EMBL" id="BSOZ01000022">
    <property type="protein sequence ID" value="GLS04624.1"/>
    <property type="molecule type" value="Genomic_DNA"/>
</dbReference>
<name>A0ABQ6BT02_9NEIS</name>
<feature type="chain" id="PRO_5045123049" description="Outer membrane beta-barrel protein" evidence="1">
    <location>
        <begin position="42"/>
        <end position="411"/>
    </location>
</feature>
<reference evidence="3" key="1">
    <citation type="journal article" date="2019" name="Int. J. Syst. Evol. Microbiol.">
        <title>The Global Catalogue of Microorganisms (GCM) 10K type strain sequencing project: providing services to taxonomists for standard genome sequencing and annotation.</title>
        <authorList>
            <consortium name="The Broad Institute Genomics Platform"/>
            <consortium name="The Broad Institute Genome Sequencing Center for Infectious Disease"/>
            <person name="Wu L."/>
            <person name="Ma J."/>
        </authorList>
    </citation>
    <scope>NUCLEOTIDE SEQUENCE [LARGE SCALE GENOMIC DNA]</scope>
    <source>
        <strain evidence="3">NBRC 104970</strain>
    </source>
</reference>
<organism evidence="2 3">
    <name type="scientific">Chitiniphilus shinanonensis</name>
    <dbReference type="NCBI Taxonomy" id="553088"/>
    <lineage>
        <taxon>Bacteria</taxon>
        <taxon>Pseudomonadati</taxon>
        <taxon>Pseudomonadota</taxon>
        <taxon>Betaproteobacteria</taxon>
        <taxon>Neisseriales</taxon>
        <taxon>Chitinibacteraceae</taxon>
        <taxon>Chitiniphilus</taxon>
    </lineage>
</organism>
<keyword evidence="3" id="KW-1185">Reference proteome</keyword>
<comment type="caution">
    <text evidence="2">The sequence shown here is derived from an EMBL/GenBank/DDBJ whole genome shotgun (WGS) entry which is preliminary data.</text>
</comment>
<dbReference type="InterPro" id="IPR018759">
    <property type="entry name" value="BBP2_2"/>
</dbReference>
<dbReference type="Pfam" id="PF10082">
    <property type="entry name" value="BBP2_2"/>
    <property type="match status" value="1"/>
</dbReference>
<dbReference type="Proteomes" id="UP001156836">
    <property type="component" value="Unassembled WGS sequence"/>
</dbReference>
<evidence type="ECO:0000313" key="2">
    <source>
        <dbReference type="EMBL" id="GLS04624.1"/>
    </source>
</evidence>
<feature type="signal peptide" evidence="1">
    <location>
        <begin position="1"/>
        <end position="41"/>
    </location>
</feature>
<proteinExistence type="predicted"/>
<protein>
    <recommendedName>
        <fullName evidence="4">Outer membrane beta-barrel protein</fullName>
    </recommendedName>
</protein>
<evidence type="ECO:0000313" key="3">
    <source>
        <dbReference type="Proteomes" id="UP001156836"/>
    </source>
</evidence>
<evidence type="ECO:0000256" key="1">
    <source>
        <dbReference type="SAM" id="SignalP"/>
    </source>
</evidence>
<dbReference type="SUPFAM" id="SSF56935">
    <property type="entry name" value="Porins"/>
    <property type="match status" value="1"/>
</dbReference>
<evidence type="ECO:0008006" key="4">
    <source>
        <dbReference type="Google" id="ProtNLM"/>
    </source>
</evidence>
<sequence length="411" mass="46598">MILAFLKGNWVRNSNMKGKHRAVRSVPAVMLCAAMLPAAHAAYDESDAVVLEAKLRYRYDDNLFRLADSDNAGVVLGDSQRGDHMVEPRVGVKAQWPVSRQLFTLNGEVYRPHYFHYDELDYTGWEGEGAWQWAVGSTLAGRLSYSDRKSLSSFEDVLGGIKDLYRTRNAEASGNWQLGPTWSLGAGVGATEERHEARQFLDYDERHATVGATAQTGKGSTFTVRGMVSELEYTEDYGFARADLRGYRQHGVDFGWQIPLTALTTFGGSVGWVSWKDKAGGDATDNFIGGLNLRWQATERTSVELAYERAFDDPGQNLVRRITDTYRVRADWRYHPRWIFSGEVSYEDREIARDTLGDIEDQTLYWRLASTYRPTNSIDLVGYVEQNGRDSNLQTNEYDSMQYGLTATWRF</sequence>